<keyword evidence="3" id="KW-0408">Iron</keyword>
<gene>
    <name evidence="6" type="ordered locus">EUBREC_1135</name>
</gene>
<dbReference type="InterPro" id="IPR002731">
    <property type="entry name" value="ATPase_BadF"/>
</dbReference>
<dbReference type="Pfam" id="PF06050">
    <property type="entry name" value="HGD-D"/>
    <property type="match status" value="1"/>
</dbReference>
<dbReference type="STRING" id="515619.EUBREC_1135"/>
<dbReference type="NCBIfam" id="TIGR00241">
    <property type="entry name" value="CoA_E_activ"/>
    <property type="match status" value="1"/>
</dbReference>
<evidence type="ECO:0000259" key="5">
    <source>
        <dbReference type="Pfam" id="PF01869"/>
    </source>
</evidence>
<evidence type="ECO:0000313" key="6">
    <source>
        <dbReference type="EMBL" id="ACR74897.1"/>
    </source>
</evidence>
<comment type="cofactor">
    <cofactor evidence="1">
        <name>[4Fe-4S] cluster</name>
        <dbReference type="ChEBI" id="CHEBI:49883"/>
    </cofactor>
</comment>
<evidence type="ECO:0000256" key="1">
    <source>
        <dbReference type="ARBA" id="ARBA00001966"/>
    </source>
</evidence>
<name>C4ZH85_AGARV</name>
<dbReference type="Gene3D" id="3.40.50.11900">
    <property type="match status" value="1"/>
</dbReference>
<dbReference type="InterPro" id="IPR008275">
    <property type="entry name" value="CoA_E_activase_dom"/>
</dbReference>
<keyword evidence="4" id="KW-0411">Iron-sulfur</keyword>
<dbReference type="Gene3D" id="3.30.420.40">
    <property type="match status" value="2"/>
</dbReference>
<reference evidence="6 7" key="1">
    <citation type="journal article" date="2009" name="Proc. Natl. Acad. Sci. U.S.A.">
        <title>Characterizing a model human gut microbiota composed of members of its two dominant bacterial phyla.</title>
        <authorList>
            <person name="Mahowald M.A."/>
            <person name="Rey F.E."/>
            <person name="Seedorf H."/>
            <person name="Turnbaugh P.J."/>
            <person name="Fulton R.S."/>
            <person name="Wollam A."/>
            <person name="Shah N."/>
            <person name="Wang C."/>
            <person name="Magrini V."/>
            <person name="Wilson R.K."/>
            <person name="Cantarel B.L."/>
            <person name="Coutinho P.M."/>
            <person name="Henrissat B."/>
            <person name="Crock L.W."/>
            <person name="Russell A."/>
            <person name="Verberkmoes N.C."/>
            <person name="Hettich R.L."/>
            <person name="Gordon J.I."/>
        </authorList>
    </citation>
    <scope>NUCLEOTIDE SEQUENCE [LARGE SCALE GENOMIC DNA]</scope>
    <source>
        <strain evidence="7">ATCC 33656 / DSM 3377 / JCM 17463 / KCTC 5835 / LMG 30912 / VPI 0990</strain>
    </source>
</reference>
<dbReference type="HOGENOM" id="CLU_035213_0_0_9"/>
<dbReference type="GO" id="GO:0051536">
    <property type="term" value="F:iron-sulfur cluster binding"/>
    <property type="evidence" value="ECO:0007669"/>
    <property type="project" value="UniProtKB-KW"/>
</dbReference>
<evidence type="ECO:0000313" key="7">
    <source>
        <dbReference type="Proteomes" id="UP000001477"/>
    </source>
</evidence>
<evidence type="ECO:0000256" key="3">
    <source>
        <dbReference type="ARBA" id="ARBA00023004"/>
    </source>
</evidence>
<dbReference type="SUPFAM" id="SSF53067">
    <property type="entry name" value="Actin-like ATPase domain"/>
    <property type="match status" value="1"/>
</dbReference>
<dbReference type="PaxDb" id="515619-EUBREC_1135"/>
<dbReference type="Gene3D" id="3.40.50.11890">
    <property type="match status" value="1"/>
</dbReference>
<sequence>MDIYYKTISESGKQMINYVCKYAPVELFKGFGQDCAVLEEMPENFDKSDKIAHANLCGFGKSVIQAVLEGKVEELVLVNCCDSMRRVYDIIENTKKCKFLYMLDLPHEDNECENIKFAQSILRLKKAYERYSHRTFDRELFIKSFAKPESERKPYIGLMGVHVSSILEKTIRENMQMDVENMTCTSGRNLIILQKDLRNMDDETLFVAYAESLLGQMPCARMNNNTRRNQLFLDPSLKGIIYHTIKFCDYYGFEYASIKNNIKVPLLKLETDFTSQSAGQLLTRIQAFAETIEGSDDMDPTKGISEEARRRMESGVYYVAGIDSGSTSTDVVILDQDGKIKSTMIIPTGGGAMMSAEKSLEKAVEKAGISKDDIVRIVTTGYGRAYINSGDDSITEITCHAKGAHYLNSNVRTVIDIGGQDIKAISIDENGAVKNFLMNDKCAAGTGRFLEMMARTLGLSLEEMSTMGLEWKENIVISSMCTVFAESEVVSLVAQNKAVSDIIHGLNMSVASKVGALAARLGQDNPGEYMMTGGVAKNKGITNALEEKLGAKLYICDEAQLCGALGAALFAYEKCREA</sequence>
<proteinExistence type="predicted"/>
<dbReference type="KEGG" id="ere:EUBREC_1135"/>
<dbReference type="InterPro" id="IPR010327">
    <property type="entry name" value="FldB/FldC_alpha/beta"/>
</dbReference>
<evidence type="ECO:0000256" key="4">
    <source>
        <dbReference type="ARBA" id="ARBA00023014"/>
    </source>
</evidence>
<dbReference type="CDD" id="cd24036">
    <property type="entry name" value="ASKHA_NBD_BcrAD_BadFG_HgdC_HadI"/>
    <property type="match status" value="1"/>
</dbReference>
<organism evidence="6 7">
    <name type="scientific">Agathobacter rectalis (strain ATCC 33656 / DSM 3377 / JCM 17463 / KCTC 5835 / VPI 0990)</name>
    <name type="common">Eubacterium rectale</name>
    <dbReference type="NCBI Taxonomy" id="515619"/>
    <lineage>
        <taxon>Bacteria</taxon>
        <taxon>Bacillati</taxon>
        <taxon>Bacillota</taxon>
        <taxon>Clostridia</taxon>
        <taxon>Lachnospirales</taxon>
        <taxon>Lachnospiraceae</taxon>
        <taxon>Agathobacter</taxon>
    </lineage>
</organism>
<dbReference type="Pfam" id="PF01869">
    <property type="entry name" value="BcrAD_BadFG"/>
    <property type="match status" value="1"/>
</dbReference>
<dbReference type="AlphaFoldDB" id="C4ZH85"/>
<protein>
    <submittedName>
        <fullName evidence="6">Putative R-2-hydroxyglutaryl-CoA dehydratase subunit/R-2-hydroxyglutaryl-CoA dehydratase activase, putative</fullName>
    </submittedName>
</protein>
<dbReference type="InterPro" id="IPR051805">
    <property type="entry name" value="Dehydratase_Activator_Redct"/>
</dbReference>
<feature type="domain" description="ATPase BadF/BadG/BcrA/BcrD type" evidence="5">
    <location>
        <begin position="321"/>
        <end position="571"/>
    </location>
</feature>
<dbReference type="PANTHER" id="PTHR32329">
    <property type="entry name" value="BIFUNCTIONAL PROTEIN [INCLUDES 2-HYDROXYACYL-COA DEHYDRATASE (N-TER) AND ITS ACTIVATOR DOMAIN (C_TERM)-RELATED"/>
    <property type="match status" value="1"/>
</dbReference>
<dbReference type="Proteomes" id="UP000001477">
    <property type="component" value="Chromosome"/>
</dbReference>
<dbReference type="PANTHER" id="PTHR32329:SF2">
    <property type="entry name" value="BIFUNCTIONAL PROTEIN [INCLUDES 2-HYDROXYACYL-COA DEHYDRATASE (N-TER) AND ITS ACTIVATOR DOMAIN (C_TERM)"/>
    <property type="match status" value="1"/>
</dbReference>
<evidence type="ECO:0000256" key="2">
    <source>
        <dbReference type="ARBA" id="ARBA00022723"/>
    </source>
</evidence>
<accession>C4ZH85</accession>
<dbReference type="GO" id="GO:0046872">
    <property type="term" value="F:metal ion binding"/>
    <property type="evidence" value="ECO:0007669"/>
    <property type="project" value="UniProtKB-KW"/>
</dbReference>
<dbReference type="InterPro" id="IPR043129">
    <property type="entry name" value="ATPase_NBD"/>
</dbReference>
<keyword evidence="2" id="KW-0479">Metal-binding</keyword>
<dbReference type="EMBL" id="CP001107">
    <property type="protein sequence ID" value="ACR74897.1"/>
    <property type="molecule type" value="Genomic_DNA"/>
</dbReference>